<keyword evidence="3" id="KW-1185">Reference proteome</keyword>
<reference evidence="2" key="1">
    <citation type="submission" date="2007-11" db="EMBL/GenBank/DDBJ databases">
        <authorList>
            <person name="Fulton L."/>
            <person name="Clifton S."/>
            <person name="Fulton B."/>
            <person name="Xu J."/>
            <person name="Minx P."/>
            <person name="Pepin K.H."/>
            <person name="Johnson M."/>
            <person name="Thiruvilangam P."/>
            <person name="Bhonagiri V."/>
            <person name="Nash W.E."/>
            <person name="Mardis E.R."/>
            <person name="Wilson R.K."/>
        </authorList>
    </citation>
    <scope>NUCLEOTIDE SEQUENCE [LARGE SCALE GENOMIC DNA]</scope>
    <source>
        <strain evidence="2">DSM 1402</strain>
    </source>
</reference>
<reference evidence="2" key="2">
    <citation type="submission" date="2014-06" db="EMBL/GenBank/DDBJ databases">
        <title>Draft genome sequence of Clostridium ramosum(DSM 1402).</title>
        <authorList>
            <person name="Sudarsanam P."/>
            <person name="Ley R."/>
            <person name="Guruge J."/>
            <person name="Turnbaugh P.J."/>
            <person name="Mahowald M."/>
            <person name="Liep D."/>
            <person name="Gordon J."/>
        </authorList>
    </citation>
    <scope>NUCLEOTIDE SEQUENCE</scope>
    <source>
        <strain evidence="2">DSM 1402</strain>
    </source>
</reference>
<evidence type="ECO:0000313" key="3">
    <source>
        <dbReference type="Proteomes" id="UP000005798"/>
    </source>
</evidence>
<feature type="domain" description="Polysaccharide pyruvyl transferase" evidence="1">
    <location>
        <begin position="15"/>
        <end position="296"/>
    </location>
</feature>
<proteinExistence type="predicted"/>
<dbReference type="Proteomes" id="UP000005798">
    <property type="component" value="Unassembled WGS sequence"/>
</dbReference>
<dbReference type="PANTHER" id="PTHR36836">
    <property type="entry name" value="COLANIC ACID BIOSYNTHESIS PROTEIN WCAK"/>
    <property type="match status" value="1"/>
</dbReference>
<comment type="caution">
    <text evidence="2">The sequence shown here is derived from an EMBL/GenBank/DDBJ whole genome shotgun (WGS) entry which is preliminary data.</text>
</comment>
<dbReference type="InterPro" id="IPR007345">
    <property type="entry name" value="Polysacch_pyruvyl_Trfase"/>
</dbReference>
<accession>B0N0E3</accession>
<dbReference type="Pfam" id="PF04230">
    <property type="entry name" value="PS_pyruv_trans"/>
    <property type="match status" value="1"/>
</dbReference>
<gene>
    <name evidence="2" type="ORF">CLORAM_00228</name>
</gene>
<name>B0N0E3_9FIRM</name>
<dbReference type="eggNOG" id="COG2327">
    <property type="taxonomic scope" value="Bacteria"/>
</dbReference>
<dbReference type="AlphaFoldDB" id="B0N0E3"/>
<evidence type="ECO:0000259" key="1">
    <source>
        <dbReference type="Pfam" id="PF04230"/>
    </source>
</evidence>
<dbReference type="RefSeq" id="WP_003534746.1">
    <property type="nucleotide sequence ID" value="NZ_CP036346.1"/>
</dbReference>
<organism evidence="2 3">
    <name type="scientific">Thomasclavelia ramosa DSM 1402</name>
    <dbReference type="NCBI Taxonomy" id="445974"/>
    <lineage>
        <taxon>Bacteria</taxon>
        <taxon>Bacillati</taxon>
        <taxon>Bacillota</taxon>
        <taxon>Erysipelotrichia</taxon>
        <taxon>Erysipelotrichales</taxon>
        <taxon>Coprobacillaceae</taxon>
        <taxon>Thomasclavelia</taxon>
    </lineage>
</organism>
<dbReference type="EMBL" id="ABFX02000002">
    <property type="protein sequence ID" value="EDS20135.1"/>
    <property type="molecule type" value="Genomic_DNA"/>
</dbReference>
<evidence type="ECO:0000313" key="2">
    <source>
        <dbReference type="EMBL" id="EDS20135.1"/>
    </source>
</evidence>
<dbReference type="HOGENOM" id="CLU_735174_0_0_9"/>
<protein>
    <recommendedName>
        <fullName evidence="1">Polysaccharide pyruvyl transferase domain-containing protein</fullName>
    </recommendedName>
</protein>
<dbReference type="PANTHER" id="PTHR36836:SF1">
    <property type="entry name" value="COLANIC ACID BIOSYNTHESIS PROTEIN WCAK"/>
    <property type="match status" value="1"/>
</dbReference>
<sequence length="376" mass="43354">MNICILGWYGTETLGDRAIIEGIIKIFDSIEKNDISIGSLYPFFTERTLIEEQEALNIMGITSNIYCFDVLNSKTLKKQIETSDLVIMGGGPLMDLSELDIIDKSFQYAKKRKIHTGIIGCGIGPLNKPEFRRSVYNILINSDISIFRDTNSLSEAQILNNQFGNRIDETTLYASNDPAIIPIGFFKCENNVKDRLVVNFRDLGFQTDNSLLTIVDNKLISLLKNMSNQFKEIVLLPNHIFSIGGDDRFYFSKLKQELMDYENIVVIHKPLSLFQTFEIIKNSKAAIGMRYHSIVFQSYLNGNNYILDYTEKKKGKIISFLNDNDPNEFFADRYYSLIDLNKGIEFKITKDIFEYDNKIFEKTLEFYVSIIKRNIY</sequence>